<dbReference type="InterPro" id="IPR029052">
    <property type="entry name" value="Metallo-depent_PP-like"/>
</dbReference>
<evidence type="ECO:0000313" key="2">
    <source>
        <dbReference type="Proteomes" id="UP000287188"/>
    </source>
</evidence>
<accession>A0A402AIA5</accession>
<dbReference type="Gene3D" id="3.60.21.70">
    <property type="entry name" value="PhoD-like phosphatase"/>
    <property type="match status" value="1"/>
</dbReference>
<evidence type="ECO:0000313" key="1">
    <source>
        <dbReference type="EMBL" id="GCE18795.1"/>
    </source>
</evidence>
<dbReference type="RefSeq" id="WP_126550353.1">
    <property type="nucleotide sequence ID" value="NZ_BIFS01000001.1"/>
</dbReference>
<comment type="caution">
    <text evidence="1">The sequence shown here is derived from an EMBL/GenBank/DDBJ whole genome shotgun (WGS) entry which is preliminary data.</text>
</comment>
<organism evidence="1 2">
    <name type="scientific">Dictyobacter kobayashii</name>
    <dbReference type="NCBI Taxonomy" id="2014872"/>
    <lineage>
        <taxon>Bacteria</taxon>
        <taxon>Bacillati</taxon>
        <taxon>Chloroflexota</taxon>
        <taxon>Ktedonobacteria</taxon>
        <taxon>Ktedonobacterales</taxon>
        <taxon>Dictyobacteraceae</taxon>
        <taxon>Dictyobacter</taxon>
    </lineage>
</organism>
<dbReference type="EMBL" id="BIFS01000001">
    <property type="protein sequence ID" value="GCE18795.1"/>
    <property type="molecule type" value="Genomic_DNA"/>
</dbReference>
<proteinExistence type="predicted"/>
<keyword evidence="2" id="KW-1185">Reference proteome</keyword>
<gene>
    <name evidence="1" type="ORF">KDK_25950</name>
</gene>
<evidence type="ECO:0008006" key="3">
    <source>
        <dbReference type="Google" id="ProtNLM"/>
    </source>
</evidence>
<dbReference type="Proteomes" id="UP000287188">
    <property type="component" value="Unassembled WGS sequence"/>
</dbReference>
<dbReference type="OrthoDB" id="9795624at2"/>
<dbReference type="SUPFAM" id="SSF56300">
    <property type="entry name" value="Metallo-dependent phosphatases"/>
    <property type="match status" value="1"/>
</dbReference>
<dbReference type="PANTHER" id="PTHR37031">
    <property type="entry name" value="METALLOPHOSPHATASE BINDING DOMAIN PROTEIN"/>
    <property type="match status" value="1"/>
</dbReference>
<dbReference type="PANTHER" id="PTHR37031:SF2">
    <property type="entry name" value="PHOD-LIKE PHOSPHATASE METALLOPHOSPHATASE DOMAIN-CONTAINING PROTEIN"/>
    <property type="match status" value="1"/>
</dbReference>
<dbReference type="InterPro" id="IPR038607">
    <property type="entry name" value="PhoD-like_sf"/>
</dbReference>
<sequence>MSWTSLAERIERLPLILAGPIVRRVEPEQVTVWLALKEARNVTLCIYAKDEHAQLQEQARGTHATIRIGDNLHLVAVTASITSTEQKLNWGELYYYNLYFSAKEQQPGAEMAHLATPGILTADPNETQPLQRICYPGEPLPGFLLPAKHVHDLRIIHGSCRKAHGTGKETLSAVDNLIATACEQNGTARPQQLYMTGDQIYADDVATSLLHTLTDAGKVLLAGNQEEIMPGSQLPVDKFFPSMRKNIILNQARFTTGHADNHLISFAEYIAMYLFSWSDVLWPKELLSVEDFWAWLYPGVHAESITQAKEQARYREELQQLTSFRNTLPKVRRALANIATYMICDDHDVTDDWFLDGNWCQQVLKKPLGRRIIRNGLLAYALCQAWGNTPQQFTEADGAALLTAVDNWRGNENDRQAETIAQTIGMPDHFRGQGSLQHPDRSLRWHYSYEGPNYQMIIMDTRTHRYYRTPKDFPGLLSESAMQTQIEDIKYEEAEVTLIISAAPVIGIDFVETVQFWSRWRVKDNYAFDREAWALEWGTFQIFLRTISNLKRVVFLSGDVHYAFGSSLEYWDTRTRQSAKFINFTSSPYCNEGSGSQISVLAIGYPRLRSLLRGGKEPRLDFFVWDIRGHDHHTLNYLLTTIRKQSYRFWWAIPRLIAAHRSPSEIVMPAWGWFKGAFDNFPPSRSYRIRYLTNNLQRTTENEHRPHINLTRFTLRPLRAALGGLNILQILNRRLQGKLRARTTRIPEQNTATLRGARENLLEEAIEQSEKIERKLEQPRTGLMNAVFNYDQWLSRWKAGNLIVGYNNIGEISFCWDDEKKEVSQRLWWYSPNNPEQIQCAEYADTLELPRPEDEPPMP</sequence>
<name>A0A402AIA5_9CHLR</name>
<protein>
    <recommendedName>
        <fullName evidence="3">PhoD-like phosphatase metallophosphatase domain-containing protein</fullName>
    </recommendedName>
</protein>
<dbReference type="AlphaFoldDB" id="A0A402AIA5"/>
<reference evidence="2" key="1">
    <citation type="submission" date="2018-12" db="EMBL/GenBank/DDBJ databases">
        <title>Tengunoibacter tsumagoiensis gen. nov., sp. nov., Dictyobacter kobayashii sp. nov., D. alpinus sp. nov., and D. joshuensis sp. nov. and description of Dictyobacteraceae fam. nov. within the order Ktedonobacterales isolated from Tengu-no-mugimeshi.</title>
        <authorList>
            <person name="Wang C.M."/>
            <person name="Zheng Y."/>
            <person name="Sakai Y."/>
            <person name="Toyoda A."/>
            <person name="Minakuchi Y."/>
            <person name="Abe K."/>
            <person name="Yokota A."/>
            <person name="Yabe S."/>
        </authorList>
    </citation>
    <scope>NUCLEOTIDE SEQUENCE [LARGE SCALE GENOMIC DNA]</scope>
    <source>
        <strain evidence="2">Uno11</strain>
    </source>
</reference>